<accession>A0ABT7II99</accession>
<feature type="transmembrane region" description="Helical" evidence="6">
    <location>
        <begin position="6"/>
        <end position="26"/>
    </location>
</feature>
<dbReference type="EMBL" id="JASSVS010000023">
    <property type="protein sequence ID" value="MDL0433892.1"/>
    <property type="molecule type" value="Genomic_DNA"/>
</dbReference>
<feature type="transmembrane region" description="Helical" evidence="6">
    <location>
        <begin position="38"/>
        <end position="56"/>
    </location>
</feature>
<dbReference type="PANTHER" id="PTHR32322">
    <property type="entry name" value="INNER MEMBRANE TRANSPORTER"/>
    <property type="match status" value="1"/>
</dbReference>
<feature type="transmembrane region" description="Helical" evidence="6">
    <location>
        <begin position="68"/>
        <end position="85"/>
    </location>
</feature>
<dbReference type="InterPro" id="IPR037185">
    <property type="entry name" value="EmrE-like"/>
</dbReference>
<feature type="transmembrane region" description="Helical" evidence="6">
    <location>
        <begin position="187"/>
        <end position="207"/>
    </location>
</feature>
<keyword evidence="9" id="KW-1185">Reference proteome</keyword>
<evidence type="ECO:0000259" key="7">
    <source>
        <dbReference type="Pfam" id="PF00892"/>
    </source>
</evidence>
<comment type="subcellular location">
    <subcellularLocation>
        <location evidence="1">Membrane</location>
        <topology evidence="1">Multi-pass membrane protein</topology>
    </subcellularLocation>
</comment>
<feature type="domain" description="EamA" evidence="7">
    <location>
        <begin position="159"/>
        <end position="293"/>
    </location>
</feature>
<keyword evidence="3 6" id="KW-0812">Transmembrane</keyword>
<feature type="transmembrane region" description="Helical" evidence="6">
    <location>
        <begin position="156"/>
        <end position="175"/>
    </location>
</feature>
<dbReference type="InterPro" id="IPR050638">
    <property type="entry name" value="AA-Vitamin_Transporters"/>
</dbReference>
<protein>
    <submittedName>
        <fullName evidence="8">EamA family transporter</fullName>
    </submittedName>
</protein>
<dbReference type="SUPFAM" id="SSF103481">
    <property type="entry name" value="Multidrug resistance efflux transporter EmrE"/>
    <property type="match status" value="2"/>
</dbReference>
<evidence type="ECO:0000256" key="4">
    <source>
        <dbReference type="ARBA" id="ARBA00022989"/>
    </source>
</evidence>
<comment type="caution">
    <text evidence="8">The sequence shown here is derived from an EMBL/GenBank/DDBJ whole genome shotgun (WGS) entry which is preliminary data.</text>
</comment>
<dbReference type="RefSeq" id="WP_285393941.1">
    <property type="nucleotide sequence ID" value="NZ_JASSVS010000023.1"/>
</dbReference>
<feature type="domain" description="EamA" evidence="7">
    <location>
        <begin position="8"/>
        <end position="139"/>
    </location>
</feature>
<name>A0ABT7II99_9GAMM</name>
<keyword evidence="4 6" id="KW-1133">Transmembrane helix</keyword>
<feature type="transmembrane region" description="Helical" evidence="6">
    <location>
        <begin position="124"/>
        <end position="144"/>
    </location>
</feature>
<organism evidence="8 9">
    <name type="scientific">Marinobacter azerbaijanicus</name>
    <dbReference type="NCBI Taxonomy" id="3050455"/>
    <lineage>
        <taxon>Bacteria</taxon>
        <taxon>Pseudomonadati</taxon>
        <taxon>Pseudomonadota</taxon>
        <taxon>Gammaproteobacteria</taxon>
        <taxon>Pseudomonadales</taxon>
        <taxon>Marinobacteraceae</taxon>
        <taxon>Marinobacter</taxon>
    </lineage>
</organism>
<evidence type="ECO:0000256" key="1">
    <source>
        <dbReference type="ARBA" id="ARBA00004141"/>
    </source>
</evidence>
<feature type="transmembrane region" description="Helical" evidence="6">
    <location>
        <begin position="219"/>
        <end position="241"/>
    </location>
</feature>
<feature type="transmembrane region" description="Helical" evidence="6">
    <location>
        <begin position="247"/>
        <end position="268"/>
    </location>
</feature>
<dbReference type="Gene3D" id="1.10.3730.20">
    <property type="match status" value="1"/>
</dbReference>
<feature type="transmembrane region" description="Helical" evidence="6">
    <location>
        <begin position="97"/>
        <end position="118"/>
    </location>
</feature>
<comment type="similarity">
    <text evidence="2">Belongs to the EamA transporter family.</text>
</comment>
<sequence>MTDQDTLSVLLSLLSALMFAITFILVKLGGKTSSTLAALWVTLTTNVVFLWGWSLFSTQGNVSVSMEWRYFALAGVFAPLLGRLFQFQGMARLGANITTPLTLTHPVITVALAIIFLGESIDQAALAGVCLVLIGSILLGAQSGKGRMDSPTRKPTVYLLLPFAASLSYGVSVIFRKVGIDSGTDAVTAAAVTTTTSWFLFVMFLAFSRTFPRVRFDTGLIALVLAGVFSSLGPVFLYMALQAGKTAVVAPLASTTPFFVLLMTGLFMREGEILNRWVMLGTTTTVFGVGAIVFYGTA</sequence>
<evidence type="ECO:0000256" key="2">
    <source>
        <dbReference type="ARBA" id="ARBA00007362"/>
    </source>
</evidence>
<evidence type="ECO:0000256" key="5">
    <source>
        <dbReference type="ARBA" id="ARBA00023136"/>
    </source>
</evidence>
<evidence type="ECO:0000256" key="6">
    <source>
        <dbReference type="SAM" id="Phobius"/>
    </source>
</evidence>
<evidence type="ECO:0000256" key="3">
    <source>
        <dbReference type="ARBA" id="ARBA00022692"/>
    </source>
</evidence>
<gene>
    <name evidence="8" type="ORF">QPM17_22375</name>
</gene>
<proteinExistence type="inferred from homology"/>
<evidence type="ECO:0000313" key="8">
    <source>
        <dbReference type="EMBL" id="MDL0433892.1"/>
    </source>
</evidence>
<dbReference type="Proteomes" id="UP001227964">
    <property type="component" value="Unassembled WGS sequence"/>
</dbReference>
<dbReference type="PANTHER" id="PTHR32322:SF2">
    <property type="entry name" value="EAMA DOMAIN-CONTAINING PROTEIN"/>
    <property type="match status" value="1"/>
</dbReference>
<keyword evidence="5 6" id="KW-0472">Membrane</keyword>
<dbReference type="Pfam" id="PF00892">
    <property type="entry name" value="EamA"/>
    <property type="match status" value="2"/>
</dbReference>
<evidence type="ECO:0000313" key="9">
    <source>
        <dbReference type="Proteomes" id="UP001227964"/>
    </source>
</evidence>
<dbReference type="InterPro" id="IPR000620">
    <property type="entry name" value="EamA_dom"/>
</dbReference>
<feature type="transmembrane region" description="Helical" evidence="6">
    <location>
        <begin position="277"/>
        <end position="296"/>
    </location>
</feature>
<reference evidence="8 9" key="1">
    <citation type="submission" date="2023-06" db="EMBL/GenBank/DDBJ databases">
        <title>Marinobacter azerbaijanicus a moderately halophilic, isolated from Urmia Lake in Azerbaijan region of Iran.</title>
        <authorList>
            <person name="Sanchez-Porro C."/>
            <person name="Aghdam E.M."/>
            <person name="Saheb S.M."/>
            <person name="Tarhriz V."/>
            <person name="Kazemi E."/>
            <person name="Ammozegar M.A."/>
            <person name="Ventosa A."/>
            <person name="Hejazi M.S."/>
        </authorList>
    </citation>
    <scope>NUCLEOTIDE SEQUENCE [LARGE SCALE GENOMIC DNA]</scope>
    <source>
        <strain evidence="8 9">TBZ242</strain>
    </source>
</reference>